<reference evidence="9 10" key="1">
    <citation type="submission" date="2020-01" db="EMBL/GenBank/DDBJ databases">
        <title>Insect and environment-associated Actinomycetes.</title>
        <authorList>
            <person name="Currrie C."/>
            <person name="Chevrette M."/>
            <person name="Carlson C."/>
            <person name="Stubbendieck R."/>
            <person name="Wendt-Pienkowski E."/>
        </authorList>
    </citation>
    <scope>NUCLEOTIDE SEQUENCE [LARGE SCALE GENOMIC DNA]</scope>
    <source>
        <strain evidence="9 10">SID10258</strain>
    </source>
</reference>
<dbReference type="GO" id="GO:0022857">
    <property type="term" value="F:transmembrane transporter activity"/>
    <property type="evidence" value="ECO:0007669"/>
    <property type="project" value="InterPro"/>
</dbReference>
<dbReference type="InterPro" id="IPR020846">
    <property type="entry name" value="MFS_dom"/>
</dbReference>
<comment type="caution">
    <text evidence="9">The sequence shown here is derived from an EMBL/GenBank/DDBJ whole genome shotgun (WGS) entry which is preliminary data.</text>
</comment>
<feature type="transmembrane region" description="Helical" evidence="7">
    <location>
        <begin position="348"/>
        <end position="371"/>
    </location>
</feature>
<dbReference type="GO" id="GO:0005886">
    <property type="term" value="C:plasma membrane"/>
    <property type="evidence" value="ECO:0007669"/>
    <property type="project" value="UniProtKB-SubCell"/>
</dbReference>
<dbReference type="Pfam" id="PF07690">
    <property type="entry name" value="MFS_1"/>
    <property type="match status" value="1"/>
</dbReference>
<dbReference type="PANTHER" id="PTHR23513">
    <property type="entry name" value="INTEGRAL MEMBRANE EFFLUX PROTEIN-RELATED"/>
    <property type="match status" value="1"/>
</dbReference>
<feature type="transmembrane region" description="Helical" evidence="7">
    <location>
        <begin position="289"/>
        <end position="310"/>
    </location>
</feature>
<dbReference type="PROSITE" id="PS50850">
    <property type="entry name" value="MFS"/>
    <property type="match status" value="1"/>
</dbReference>
<keyword evidence="2" id="KW-1003">Cell membrane</keyword>
<evidence type="ECO:0000313" key="9">
    <source>
        <dbReference type="EMBL" id="NEA23836.1"/>
    </source>
</evidence>
<feature type="transmembrane region" description="Helical" evidence="7">
    <location>
        <begin position="200"/>
        <end position="225"/>
    </location>
</feature>
<name>A0A6L9QFR1_9ACTN</name>
<comment type="subcellular location">
    <subcellularLocation>
        <location evidence="1">Cell membrane</location>
        <topology evidence="1">Multi-pass membrane protein</topology>
    </subcellularLocation>
</comment>
<organism evidence="9 10">
    <name type="scientific">Actinomadura bangladeshensis</name>
    <dbReference type="NCBI Taxonomy" id="453573"/>
    <lineage>
        <taxon>Bacteria</taxon>
        <taxon>Bacillati</taxon>
        <taxon>Actinomycetota</taxon>
        <taxon>Actinomycetes</taxon>
        <taxon>Streptosporangiales</taxon>
        <taxon>Thermomonosporaceae</taxon>
        <taxon>Actinomadura</taxon>
    </lineage>
</organism>
<feature type="transmembrane region" description="Helical" evidence="7">
    <location>
        <begin position="322"/>
        <end position="342"/>
    </location>
</feature>
<feature type="transmembrane region" description="Helical" evidence="7">
    <location>
        <begin position="237"/>
        <end position="254"/>
    </location>
</feature>
<dbReference type="AlphaFoldDB" id="A0A6L9QFR1"/>
<feature type="domain" description="Major facilitator superfamily (MFS) profile" evidence="8">
    <location>
        <begin position="1"/>
        <end position="376"/>
    </location>
</feature>
<dbReference type="InterPro" id="IPR011701">
    <property type="entry name" value="MFS"/>
</dbReference>
<evidence type="ECO:0000256" key="6">
    <source>
        <dbReference type="SAM" id="MobiDB-lite"/>
    </source>
</evidence>
<feature type="transmembrane region" description="Helical" evidence="7">
    <location>
        <begin position="59"/>
        <end position="77"/>
    </location>
</feature>
<feature type="transmembrane region" description="Helical" evidence="7">
    <location>
        <begin position="14"/>
        <end position="47"/>
    </location>
</feature>
<protein>
    <submittedName>
        <fullName evidence="9">MFS transporter</fullName>
    </submittedName>
</protein>
<feature type="region of interest" description="Disordered" evidence="6">
    <location>
        <begin position="395"/>
        <end position="414"/>
    </location>
</feature>
<evidence type="ECO:0000256" key="7">
    <source>
        <dbReference type="SAM" id="Phobius"/>
    </source>
</evidence>
<sequence length="423" mass="41980">MTARLGDDMSGPALMLAGFALTGSTTAASSLLAGITVSAAVGGPVLGALLDRAGRPGRMLAGAIALYAAGLVLILLGLGHAPFTVIIVIAVVTGLLGPALSGGWTAQLPRVVTGDRLPRANALDAMTFSAASLVGPALTGVAAEALGAPTAVVVSAVLIASALPAAWRVPAHPARAPDARPAPLIRELAAGVRVIAEKRLLARATLVSVVCCTAQGMLTACLPLLGERVLGGASQGVMLLSCSAISALAANALLARFPRAIAPDTTLWVSALVQAAALALAAVGRPAALIVALVVTGIGQGPQLVALFAVRHREAPENLRGQIFTTGASLKITGFAVGAAIAGPVAAWSLPGALTLASVLALVAVPAALAIPSGPSMPGGRGQRTVFDAEGGSRPVRYRPHGQSRPIAGSCGGHGICRQRHDG</sequence>
<proteinExistence type="predicted"/>
<dbReference type="Gene3D" id="1.20.1250.20">
    <property type="entry name" value="MFS general substrate transporter like domains"/>
    <property type="match status" value="1"/>
</dbReference>
<dbReference type="CDD" id="cd06173">
    <property type="entry name" value="MFS_MefA_like"/>
    <property type="match status" value="1"/>
</dbReference>
<dbReference type="Proteomes" id="UP000475532">
    <property type="component" value="Unassembled WGS sequence"/>
</dbReference>
<evidence type="ECO:0000259" key="8">
    <source>
        <dbReference type="PROSITE" id="PS50850"/>
    </source>
</evidence>
<keyword evidence="5 7" id="KW-0472">Membrane</keyword>
<feature type="transmembrane region" description="Helical" evidence="7">
    <location>
        <begin position="83"/>
        <end position="101"/>
    </location>
</feature>
<accession>A0A6L9QFR1</accession>
<feature type="transmembrane region" description="Helical" evidence="7">
    <location>
        <begin position="266"/>
        <end position="283"/>
    </location>
</feature>
<evidence type="ECO:0000313" key="10">
    <source>
        <dbReference type="Proteomes" id="UP000475532"/>
    </source>
</evidence>
<evidence type="ECO:0000256" key="2">
    <source>
        <dbReference type="ARBA" id="ARBA00022475"/>
    </source>
</evidence>
<dbReference type="SUPFAM" id="SSF103473">
    <property type="entry name" value="MFS general substrate transporter"/>
    <property type="match status" value="1"/>
</dbReference>
<evidence type="ECO:0000256" key="4">
    <source>
        <dbReference type="ARBA" id="ARBA00022989"/>
    </source>
</evidence>
<dbReference type="EMBL" id="JAAGLI010000378">
    <property type="protein sequence ID" value="NEA23836.1"/>
    <property type="molecule type" value="Genomic_DNA"/>
</dbReference>
<dbReference type="PANTHER" id="PTHR23513:SF11">
    <property type="entry name" value="STAPHYLOFERRIN A TRANSPORTER"/>
    <property type="match status" value="1"/>
</dbReference>
<keyword evidence="3 7" id="KW-0812">Transmembrane</keyword>
<dbReference type="InterPro" id="IPR036259">
    <property type="entry name" value="MFS_trans_sf"/>
</dbReference>
<evidence type="ECO:0000256" key="1">
    <source>
        <dbReference type="ARBA" id="ARBA00004651"/>
    </source>
</evidence>
<evidence type="ECO:0000256" key="3">
    <source>
        <dbReference type="ARBA" id="ARBA00022692"/>
    </source>
</evidence>
<evidence type="ECO:0000256" key="5">
    <source>
        <dbReference type="ARBA" id="ARBA00023136"/>
    </source>
</evidence>
<keyword evidence="4 7" id="KW-1133">Transmembrane helix</keyword>
<gene>
    <name evidence="9" type="ORF">G3I70_15265</name>
</gene>